<evidence type="ECO:0000256" key="1">
    <source>
        <dbReference type="ARBA" id="ARBA00022723"/>
    </source>
</evidence>
<dbReference type="GO" id="GO:0008705">
    <property type="term" value="F:methionine synthase activity"/>
    <property type="evidence" value="ECO:0007669"/>
    <property type="project" value="TreeGrafter"/>
</dbReference>
<dbReference type="InterPro" id="IPR036594">
    <property type="entry name" value="Meth_synthase_dom"/>
</dbReference>
<proteinExistence type="predicted"/>
<dbReference type="GO" id="GO:0046872">
    <property type="term" value="F:metal ion binding"/>
    <property type="evidence" value="ECO:0007669"/>
    <property type="project" value="UniProtKB-KW"/>
</dbReference>
<dbReference type="SUPFAM" id="SSF52242">
    <property type="entry name" value="Cobalamin (vitamin B12)-binding domain"/>
    <property type="match status" value="1"/>
</dbReference>
<accession>A0A1W2DWZ8</accession>
<dbReference type="GO" id="GO:0031419">
    <property type="term" value="F:cobalamin binding"/>
    <property type="evidence" value="ECO:0007669"/>
    <property type="project" value="InterPro"/>
</dbReference>
<keyword evidence="5" id="KW-1185">Reference proteome</keyword>
<dbReference type="InterPro" id="IPR036724">
    <property type="entry name" value="Cobalamin-bd_sf"/>
</dbReference>
<organism evidence="4 5">
    <name type="scientific">Desulfocicer vacuolatum DSM 3385</name>
    <dbReference type="NCBI Taxonomy" id="1121400"/>
    <lineage>
        <taxon>Bacteria</taxon>
        <taxon>Pseudomonadati</taxon>
        <taxon>Thermodesulfobacteriota</taxon>
        <taxon>Desulfobacteria</taxon>
        <taxon>Desulfobacterales</taxon>
        <taxon>Desulfobacteraceae</taxon>
        <taxon>Desulfocicer</taxon>
    </lineage>
</organism>
<dbReference type="PROSITE" id="PS51332">
    <property type="entry name" value="B12_BINDING"/>
    <property type="match status" value="1"/>
</dbReference>
<dbReference type="InterPro" id="IPR006158">
    <property type="entry name" value="Cobalamin-bd"/>
</dbReference>
<feature type="domain" description="B12-binding" evidence="3">
    <location>
        <begin position="93"/>
        <end position="226"/>
    </location>
</feature>
<reference evidence="4 5" key="1">
    <citation type="submission" date="2017-04" db="EMBL/GenBank/DDBJ databases">
        <authorList>
            <person name="Afonso C.L."/>
            <person name="Miller P.J."/>
            <person name="Scott M.A."/>
            <person name="Spackman E."/>
            <person name="Goraichik I."/>
            <person name="Dimitrov K.M."/>
            <person name="Suarez D.L."/>
            <person name="Swayne D.E."/>
        </authorList>
    </citation>
    <scope>NUCLEOTIDE SEQUENCE [LARGE SCALE GENOMIC DNA]</scope>
    <source>
        <strain evidence="4 5">DSM 3385</strain>
    </source>
</reference>
<dbReference type="GO" id="GO:0046653">
    <property type="term" value="P:tetrahydrofolate metabolic process"/>
    <property type="evidence" value="ECO:0007669"/>
    <property type="project" value="TreeGrafter"/>
</dbReference>
<keyword evidence="1" id="KW-0479">Metal-binding</keyword>
<sequence length="226" mass="25439">MLSDIQQKVLAQLMEGNRVAVIDLIDEWAVQKQYRTAVSEILEPVLHEFGERWYRGEGLSLSHGYIAGKIAEYLMEKCLEEEEQNDAAPRKKKGNLVIGNIEDDYHSLGRMMLGRFLEISHWQVHDLGNDVLAEEFVDKALEVRSRVIAVSAMMYTNALNIQKLRREIDDRGLGGVLQLAVGGAVFITRPNLIREVGGDGTAVNAFKSVELIERMWQTSTTLGELP</sequence>
<dbReference type="STRING" id="1121400.SAMN02746065_12157"/>
<dbReference type="InterPro" id="IPR050554">
    <property type="entry name" value="Met_Synthase/Corrinoid"/>
</dbReference>
<dbReference type="Proteomes" id="UP000192418">
    <property type="component" value="Unassembled WGS sequence"/>
</dbReference>
<dbReference type="GO" id="GO:0050667">
    <property type="term" value="P:homocysteine metabolic process"/>
    <property type="evidence" value="ECO:0007669"/>
    <property type="project" value="TreeGrafter"/>
</dbReference>
<evidence type="ECO:0000256" key="2">
    <source>
        <dbReference type="ARBA" id="ARBA00023285"/>
    </source>
</evidence>
<evidence type="ECO:0000313" key="5">
    <source>
        <dbReference type="Proteomes" id="UP000192418"/>
    </source>
</evidence>
<gene>
    <name evidence="4" type="ORF">SAMN02746065_12157</name>
</gene>
<dbReference type="Pfam" id="PF02310">
    <property type="entry name" value="B12-binding"/>
    <property type="match status" value="1"/>
</dbReference>
<dbReference type="Gene3D" id="1.10.1240.10">
    <property type="entry name" value="Methionine synthase domain"/>
    <property type="match status" value="1"/>
</dbReference>
<dbReference type="PANTHER" id="PTHR45833:SF1">
    <property type="entry name" value="METHIONINE SYNTHASE"/>
    <property type="match status" value="1"/>
</dbReference>
<evidence type="ECO:0000313" key="4">
    <source>
        <dbReference type="EMBL" id="SMD01994.1"/>
    </source>
</evidence>
<evidence type="ECO:0000259" key="3">
    <source>
        <dbReference type="PROSITE" id="PS51332"/>
    </source>
</evidence>
<keyword evidence="2" id="KW-0170">Cobalt</keyword>
<dbReference type="Gene3D" id="3.40.50.280">
    <property type="entry name" value="Cobalamin-binding domain"/>
    <property type="match status" value="1"/>
</dbReference>
<name>A0A1W2DWZ8_9BACT</name>
<dbReference type="GO" id="GO:0005829">
    <property type="term" value="C:cytosol"/>
    <property type="evidence" value="ECO:0007669"/>
    <property type="project" value="TreeGrafter"/>
</dbReference>
<dbReference type="EMBL" id="FWXY01000021">
    <property type="protein sequence ID" value="SMD01994.1"/>
    <property type="molecule type" value="Genomic_DNA"/>
</dbReference>
<dbReference type="AlphaFoldDB" id="A0A1W2DWZ8"/>
<protein>
    <submittedName>
        <fullName evidence="4">Methanogenic corrinoid protein MtbC1</fullName>
    </submittedName>
</protein>
<dbReference type="PANTHER" id="PTHR45833">
    <property type="entry name" value="METHIONINE SYNTHASE"/>
    <property type="match status" value="1"/>
</dbReference>